<dbReference type="GO" id="GO:0004016">
    <property type="term" value="F:adenylate cyclase activity"/>
    <property type="evidence" value="ECO:0007669"/>
    <property type="project" value="UniProtKB-ARBA"/>
</dbReference>
<dbReference type="SUPFAM" id="SSF55073">
    <property type="entry name" value="Nucleotide cyclase"/>
    <property type="match status" value="1"/>
</dbReference>
<dbReference type="EMBL" id="WBUI01000011">
    <property type="protein sequence ID" value="KAB2931963.1"/>
    <property type="molecule type" value="Genomic_DNA"/>
</dbReference>
<comment type="caution">
    <text evidence="2">The sequence shown here is derived from an EMBL/GenBank/DDBJ whole genome shotgun (WGS) entry which is preliminary data.</text>
</comment>
<dbReference type="InterPro" id="IPR050697">
    <property type="entry name" value="Adenylyl/Guanylyl_Cyclase_3/4"/>
</dbReference>
<dbReference type="Gene3D" id="3.30.70.1230">
    <property type="entry name" value="Nucleotide cyclase"/>
    <property type="match status" value="1"/>
</dbReference>
<evidence type="ECO:0000313" key="3">
    <source>
        <dbReference type="Proteomes" id="UP000460298"/>
    </source>
</evidence>
<dbReference type="InterPro" id="IPR001054">
    <property type="entry name" value="A/G_cyclase"/>
</dbReference>
<gene>
    <name evidence="2" type="ORF">F9K24_11805</name>
</gene>
<evidence type="ECO:0000259" key="1">
    <source>
        <dbReference type="PROSITE" id="PS50125"/>
    </source>
</evidence>
<dbReference type="Proteomes" id="UP000460298">
    <property type="component" value="Unassembled WGS sequence"/>
</dbReference>
<dbReference type="GO" id="GO:0035556">
    <property type="term" value="P:intracellular signal transduction"/>
    <property type="evidence" value="ECO:0007669"/>
    <property type="project" value="InterPro"/>
</dbReference>
<organism evidence="2 3">
    <name type="scientific">Leptonema illini</name>
    <dbReference type="NCBI Taxonomy" id="183"/>
    <lineage>
        <taxon>Bacteria</taxon>
        <taxon>Pseudomonadati</taxon>
        <taxon>Spirochaetota</taxon>
        <taxon>Spirochaetia</taxon>
        <taxon>Leptospirales</taxon>
        <taxon>Leptospiraceae</taxon>
        <taxon>Leptonema</taxon>
    </lineage>
</organism>
<dbReference type="InterPro" id="IPR045983">
    <property type="entry name" value="GUC-dom-containing_N"/>
</dbReference>
<evidence type="ECO:0000313" key="2">
    <source>
        <dbReference type="EMBL" id="KAB2931963.1"/>
    </source>
</evidence>
<feature type="domain" description="Guanylate cyclase" evidence="1">
    <location>
        <begin position="188"/>
        <end position="305"/>
    </location>
</feature>
<accession>A0A833H0Q2</accession>
<dbReference type="InterPro" id="IPR029787">
    <property type="entry name" value="Nucleotide_cyclase"/>
</dbReference>
<dbReference type="Pfam" id="PF00211">
    <property type="entry name" value="Guanylate_cyc"/>
    <property type="match status" value="1"/>
</dbReference>
<name>A0A833H0Q2_9LEPT</name>
<dbReference type="AlphaFoldDB" id="A0A833H0Q2"/>
<dbReference type="PANTHER" id="PTHR43081:SF19">
    <property type="entry name" value="PH-SENSITIVE ADENYLATE CYCLASE RV1264"/>
    <property type="match status" value="1"/>
</dbReference>
<dbReference type="PANTHER" id="PTHR43081">
    <property type="entry name" value="ADENYLATE CYCLASE, TERMINAL-DIFFERENTIATION SPECIFIC-RELATED"/>
    <property type="match status" value="1"/>
</dbReference>
<dbReference type="SMART" id="SM00044">
    <property type="entry name" value="CYCc"/>
    <property type="match status" value="1"/>
</dbReference>
<dbReference type="GO" id="GO:0006171">
    <property type="term" value="P:cAMP biosynthetic process"/>
    <property type="evidence" value="ECO:0007669"/>
    <property type="project" value="TreeGrafter"/>
</dbReference>
<dbReference type="CDD" id="cd07302">
    <property type="entry name" value="CHD"/>
    <property type="match status" value="1"/>
</dbReference>
<sequence>MQNRPLVEALKRSRHYGLYEATFERLIPFLESATPSELFRINAAELADGLQIAKDDVRDFFLYETADGIFRLSWEFHCPHCNAVPDFKHNFGEVKGAGFCPLCDVNFRNVLDSNVEVTFTVHPAVVALPPSIEEEYRSAMIEAVKQNSYSMPDRFLSGMDCLHSAVFRELFGEEVLSAEESLGIERASLLFTDIKGSTKMYSDLGDTVSYNVVRNHFKILFRDIEAEKGVVVKTIGDAVMASFRSPADAIAAALRIYRDFRAERLDPAGHLEIRVGVHAGPVIVVNLNDRIDYFGNSVNIAARIQGQVQSHSVGFSKEIFEDGAVRHELRRFLDQQSAEGEPVDIMHRKTQLKGIEGQVDLYYFKDRV</sequence>
<reference evidence="2 3" key="1">
    <citation type="submission" date="2019-10" db="EMBL/GenBank/DDBJ databases">
        <title>Extracellular Electron Transfer in a Candidatus Methanoperedens spp. Enrichment Culture.</title>
        <authorList>
            <person name="Berger S."/>
            <person name="Rangel Shaw D."/>
            <person name="Berben T."/>
            <person name="In 'T Zandt M."/>
            <person name="Frank J."/>
            <person name="Reimann J."/>
            <person name="Jetten M.S.M."/>
            <person name="Welte C.U."/>
        </authorList>
    </citation>
    <scope>NUCLEOTIDE SEQUENCE [LARGE SCALE GENOMIC DNA]</scope>
    <source>
        <strain evidence="2">SB12</strain>
    </source>
</reference>
<dbReference type="Pfam" id="PF19363">
    <property type="entry name" value="DUF5939"/>
    <property type="match status" value="1"/>
</dbReference>
<dbReference type="PROSITE" id="PS50125">
    <property type="entry name" value="GUANYLATE_CYCLASE_2"/>
    <property type="match status" value="1"/>
</dbReference>
<protein>
    <submittedName>
        <fullName evidence="2">Adenylate/guanylate cyclase domain-containing protein</fullName>
    </submittedName>
</protein>
<proteinExistence type="predicted"/>